<accession>A0A0F4NEM9</accession>
<evidence type="ECO:0000313" key="3">
    <source>
        <dbReference type="Proteomes" id="UP000033673"/>
    </source>
</evidence>
<evidence type="ECO:0000313" key="2">
    <source>
        <dbReference type="EMBL" id="KJY81555.1"/>
    </source>
</evidence>
<dbReference type="SUPFAM" id="SSF56281">
    <property type="entry name" value="Metallo-hydrolase/oxidoreductase"/>
    <property type="match status" value="1"/>
</dbReference>
<dbReference type="Proteomes" id="UP000033673">
    <property type="component" value="Unassembled WGS sequence"/>
</dbReference>
<protein>
    <submittedName>
        <fullName evidence="2">Zn-dependent hydrolase</fullName>
    </submittedName>
</protein>
<dbReference type="STRING" id="579748.TW81_17755"/>
<dbReference type="InterPro" id="IPR036866">
    <property type="entry name" value="RibonucZ/Hydroxyglut_hydro"/>
</dbReference>
<dbReference type="RefSeq" id="WP_045957082.1">
    <property type="nucleotide sequence ID" value="NZ_JXXV01000036.1"/>
</dbReference>
<dbReference type="GO" id="GO:0016787">
    <property type="term" value="F:hydrolase activity"/>
    <property type="evidence" value="ECO:0007669"/>
    <property type="project" value="UniProtKB-KW"/>
</dbReference>
<dbReference type="PANTHER" id="PTHR42951">
    <property type="entry name" value="METALLO-BETA-LACTAMASE DOMAIN-CONTAINING"/>
    <property type="match status" value="1"/>
</dbReference>
<dbReference type="SMART" id="SM00849">
    <property type="entry name" value="Lactamase_B"/>
    <property type="match status" value="1"/>
</dbReference>
<dbReference type="EMBL" id="JXXV01000036">
    <property type="protein sequence ID" value="KJY81555.1"/>
    <property type="molecule type" value="Genomic_DNA"/>
</dbReference>
<dbReference type="Pfam" id="PF00753">
    <property type="entry name" value="Lactamase_B"/>
    <property type="match status" value="1"/>
</dbReference>
<proteinExistence type="predicted"/>
<comment type="caution">
    <text evidence="2">The sequence shown here is derived from an EMBL/GenBank/DDBJ whole genome shotgun (WGS) entry which is preliminary data.</text>
</comment>
<dbReference type="InterPro" id="IPR001279">
    <property type="entry name" value="Metallo-B-lactamas"/>
</dbReference>
<feature type="domain" description="Metallo-beta-lactamase" evidence="1">
    <location>
        <begin position="10"/>
        <end position="209"/>
    </location>
</feature>
<reference evidence="2 3" key="1">
    <citation type="journal article" date="2015" name="BMC Genomics">
        <title>Genome mining reveals unlocked bioactive potential of marine Gram-negative bacteria.</title>
        <authorList>
            <person name="Machado H."/>
            <person name="Sonnenschein E.C."/>
            <person name="Melchiorsen J."/>
            <person name="Gram L."/>
        </authorList>
    </citation>
    <scope>NUCLEOTIDE SEQUENCE [LARGE SCALE GENOMIC DNA]</scope>
    <source>
        <strain evidence="2 3">S2757</strain>
    </source>
</reference>
<dbReference type="InterPro" id="IPR050855">
    <property type="entry name" value="NDM-1-like"/>
</dbReference>
<dbReference type="OrthoDB" id="9802991at2"/>
<dbReference type="AlphaFoldDB" id="A0A0F4NEM9"/>
<evidence type="ECO:0000259" key="1">
    <source>
        <dbReference type="SMART" id="SM00849"/>
    </source>
</evidence>
<organism evidence="2 3">
    <name type="scientific">Vibrio galatheae</name>
    <dbReference type="NCBI Taxonomy" id="579748"/>
    <lineage>
        <taxon>Bacteria</taxon>
        <taxon>Pseudomonadati</taxon>
        <taxon>Pseudomonadota</taxon>
        <taxon>Gammaproteobacteria</taxon>
        <taxon>Vibrionales</taxon>
        <taxon>Vibrionaceae</taxon>
        <taxon>Vibrio</taxon>
    </lineage>
</organism>
<sequence length="261" mass="30069">MKIHVIDGYIQKIYLAEYSDKLMLLDGASRADVSSIKHFITHELQRPFTDLTAVVVTHMHPDHAGAAHKLRDITGCKIISAKCDRQWYSGVDGFLMHLTDIALARWVANRKRKPKRNLWYSRKLRADVELSDGEKIPNFEDWQVLETPGHTDRDLSLHNVERDILYVADLMVEVKQKLISPFPIFHPNKYKASLKRVYNLKPKVLLVAHGGQVEFNEQVYQHIVDTAPRTPSTHWRATKIKLKSLVGAVWRLGFSQRKSSN</sequence>
<dbReference type="Gene3D" id="3.60.15.10">
    <property type="entry name" value="Ribonuclease Z/Hydroxyacylglutathione hydrolase-like"/>
    <property type="match status" value="1"/>
</dbReference>
<name>A0A0F4NEM9_9VIBR</name>
<dbReference type="PATRIC" id="fig|579748.3.peg.3663"/>
<keyword evidence="2" id="KW-0378">Hydrolase</keyword>
<gene>
    <name evidence="2" type="ORF">TW81_17755</name>
</gene>
<keyword evidence="3" id="KW-1185">Reference proteome</keyword>